<reference evidence="2 3" key="1">
    <citation type="submission" date="2019-06" db="EMBL/GenBank/DDBJ databases">
        <title>Saccharibacillus brassicae sp. nov., an endophytic bacterium isolated from Chinese cabbage seeds (Brassica pekinensis).</title>
        <authorList>
            <person name="Jiang L."/>
            <person name="Lee J."/>
            <person name="Kim S.W."/>
        </authorList>
    </citation>
    <scope>NUCLEOTIDE SEQUENCE [LARGE SCALE GENOMIC DNA]</scope>
    <source>
        <strain evidence="3">KCTC 43072 / ATSA2</strain>
    </source>
</reference>
<dbReference type="Pfam" id="PF02589">
    <property type="entry name" value="LUD_dom"/>
    <property type="match status" value="1"/>
</dbReference>
<dbReference type="InterPro" id="IPR024185">
    <property type="entry name" value="FTHF_cligase-like_sf"/>
</dbReference>
<sequence length="236" mass="26010">MTIRSDRDPSRPDPYNREAFLNRVSDRLGRPRRTDSVTRPAWTCTPHLETLADRTPEQLVDILKEQCFFIHTQIIESTPALLQRTLNDLIAGCGGGPVIRSGDARFAKYGLSFEDEAVWSEQAGRAGNIRLAEAANVALVFADFALAESGTVVLESRPDQGRALHFLPAHYIAVIERERIVPRSTQAMQELNRRHEAGAALGSCLNLISGPSNSADIEMQLVVGVHGPLRATYVLI</sequence>
<feature type="domain" description="LUD" evidence="1">
    <location>
        <begin position="91"/>
        <end position="236"/>
    </location>
</feature>
<evidence type="ECO:0000313" key="3">
    <source>
        <dbReference type="Proteomes" id="UP000316968"/>
    </source>
</evidence>
<dbReference type="Gene3D" id="3.40.50.10420">
    <property type="entry name" value="NagB/RpiA/CoA transferase-like"/>
    <property type="match status" value="1"/>
</dbReference>
<dbReference type="EMBL" id="CP041217">
    <property type="protein sequence ID" value="QDH22522.1"/>
    <property type="molecule type" value="Genomic_DNA"/>
</dbReference>
<evidence type="ECO:0000313" key="2">
    <source>
        <dbReference type="EMBL" id="QDH22522.1"/>
    </source>
</evidence>
<accession>A0A4Y6UXP8</accession>
<gene>
    <name evidence="2" type="ORF">FFV09_17760</name>
</gene>
<dbReference type="RefSeq" id="WP_141449064.1">
    <property type="nucleotide sequence ID" value="NZ_CP041217.1"/>
</dbReference>
<dbReference type="KEGG" id="saca:FFV09_17760"/>
<dbReference type="OrthoDB" id="9794157at2"/>
<dbReference type="AlphaFoldDB" id="A0A4Y6UXP8"/>
<dbReference type="PANTHER" id="PTHR43682:SF1">
    <property type="entry name" value="LACTATE UTILIZATION PROTEIN C"/>
    <property type="match status" value="1"/>
</dbReference>
<keyword evidence="3" id="KW-1185">Reference proteome</keyword>
<name>A0A4Y6UXP8_SACBS</name>
<proteinExistence type="predicted"/>
<dbReference type="InterPro" id="IPR037171">
    <property type="entry name" value="NagB/RpiA_transferase-like"/>
</dbReference>
<dbReference type="Proteomes" id="UP000316968">
    <property type="component" value="Chromosome"/>
</dbReference>
<dbReference type="PANTHER" id="PTHR43682">
    <property type="entry name" value="LACTATE UTILIZATION PROTEIN C"/>
    <property type="match status" value="1"/>
</dbReference>
<protein>
    <submittedName>
        <fullName evidence="2">Lactate utilization protein C</fullName>
    </submittedName>
</protein>
<dbReference type="SUPFAM" id="SSF100950">
    <property type="entry name" value="NagB/RpiA/CoA transferase-like"/>
    <property type="match status" value="1"/>
</dbReference>
<evidence type="ECO:0000259" key="1">
    <source>
        <dbReference type="Pfam" id="PF02589"/>
    </source>
</evidence>
<dbReference type="InterPro" id="IPR003741">
    <property type="entry name" value="LUD_dom"/>
</dbReference>
<organism evidence="2 3">
    <name type="scientific">Saccharibacillus brassicae</name>
    <dbReference type="NCBI Taxonomy" id="2583377"/>
    <lineage>
        <taxon>Bacteria</taxon>
        <taxon>Bacillati</taxon>
        <taxon>Bacillota</taxon>
        <taxon>Bacilli</taxon>
        <taxon>Bacillales</taxon>
        <taxon>Paenibacillaceae</taxon>
        <taxon>Saccharibacillus</taxon>
    </lineage>
</organism>